<keyword evidence="2" id="KW-0472">Membrane</keyword>
<dbReference type="AlphaFoldDB" id="A0A7H8QW58"/>
<sequence length="360" mass="38859">MAQSKSTFFVTETVTSYRPQTFDNVVTSFIPLPSAFTPDPHCYTDGFHNNIAEQFDYVLVAFDPSYEYYAGSSSIACVPPEVSDWYLHRTVQTDTTATVQTTTSLPTVRSLMPVTCPDGWYTAGTSTARPTIMQVTCCPSGYSVDPSQDHNIEANCDSTLDPEQSIWYLPTTGEEMLQTAFTDTVHVVAVAVKGYMPLTTTTSAPFSGTSTVAPASSLFTTTSTAVPTSLPSYLPSTPTKSNTPDSQTSSSSSSHTSGGTIAGSVIGSLAAVGLIGLGAFMFFRRRKTRQTKENDNSAKNEEPIPPSTPTLYDYSVVSQSEPGDRSTILSEMPTLSNTPELFSEHDPTSPRTKTESYELE</sequence>
<organism evidence="3 4">
    <name type="scientific">Talaromyces rugulosus</name>
    <name type="common">Penicillium rugulosum</name>
    <dbReference type="NCBI Taxonomy" id="121627"/>
    <lineage>
        <taxon>Eukaryota</taxon>
        <taxon>Fungi</taxon>
        <taxon>Dikarya</taxon>
        <taxon>Ascomycota</taxon>
        <taxon>Pezizomycotina</taxon>
        <taxon>Eurotiomycetes</taxon>
        <taxon>Eurotiomycetidae</taxon>
        <taxon>Eurotiales</taxon>
        <taxon>Trichocomaceae</taxon>
        <taxon>Talaromyces</taxon>
        <taxon>Talaromyces sect. Islandici</taxon>
    </lineage>
</organism>
<dbReference type="KEGG" id="trg:TRUGW13939_05187"/>
<evidence type="ECO:0000313" key="3">
    <source>
        <dbReference type="EMBL" id="QKX58066.1"/>
    </source>
</evidence>
<dbReference type="GeneID" id="55992685"/>
<feature type="compositionally biased region" description="Basic and acidic residues" evidence="1">
    <location>
        <begin position="290"/>
        <end position="302"/>
    </location>
</feature>
<proteinExistence type="predicted"/>
<keyword evidence="2" id="KW-1133">Transmembrane helix</keyword>
<feature type="compositionally biased region" description="Polar residues" evidence="1">
    <location>
        <begin position="316"/>
        <end position="340"/>
    </location>
</feature>
<evidence type="ECO:0000256" key="1">
    <source>
        <dbReference type="SAM" id="MobiDB-lite"/>
    </source>
</evidence>
<feature type="region of interest" description="Disordered" evidence="1">
    <location>
        <begin position="289"/>
        <end position="360"/>
    </location>
</feature>
<gene>
    <name evidence="3" type="ORF">TRUGW13939_05187</name>
</gene>
<keyword evidence="4" id="KW-1185">Reference proteome</keyword>
<dbReference type="EMBL" id="CP055900">
    <property type="protein sequence ID" value="QKX58066.1"/>
    <property type="molecule type" value="Genomic_DNA"/>
</dbReference>
<feature type="transmembrane region" description="Helical" evidence="2">
    <location>
        <begin position="261"/>
        <end position="283"/>
    </location>
</feature>
<evidence type="ECO:0000256" key="2">
    <source>
        <dbReference type="SAM" id="Phobius"/>
    </source>
</evidence>
<protein>
    <submittedName>
        <fullName evidence="3">Uncharacterized protein</fullName>
    </submittedName>
</protein>
<feature type="compositionally biased region" description="Basic and acidic residues" evidence="1">
    <location>
        <begin position="342"/>
        <end position="360"/>
    </location>
</feature>
<dbReference type="Proteomes" id="UP000509510">
    <property type="component" value="Chromosome III"/>
</dbReference>
<keyword evidence="2" id="KW-0812">Transmembrane</keyword>
<evidence type="ECO:0000313" key="4">
    <source>
        <dbReference type="Proteomes" id="UP000509510"/>
    </source>
</evidence>
<reference evidence="4" key="1">
    <citation type="submission" date="2020-06" db="EMBL/GenBank/DDBJ databases">
        <title>A chromosome-scale genome assembly of Talaromyces rugulosus W13939.</title>
        <authorList>
            <person name="Wang B."/>
            <person name="Guo L."/>
            <person name="Ye K."/>
            <person name="Wang L."/>
        </authorList>
    </citation>
    <scope>NUCLEOTIDE SEQUENCE [LARGE SCALE GENOMIC DNA]</scope>
    <source>
        <strain evidence="4">W13939</strain>
    </source>
</reference>
<dbReference type="CDD" id="cd12087">
    <property type="entry name" value="TM_EGFR-like"/>
    <property type="match status" value="1"/>
</dbReference>
<dbReference type="RefSeq" id="XP_035344244.1">
    <property type="nucleotide sequence ID" value="XM_035488351.1"/>
</dbReference>
<dbReference type="OrthoDB" id="4497263at2759"/>
<name>A0A7H8QW58_TALRU</name>
<feature type="region of interest" description="Disordered" evidence="1">
    <location>
        <begin position="229"/>
        <end position="258"/>
    </location>
</feature>
<accession>A0A7H8QW58</accession>